<accession>A0A2H0V329</accession>
<evidence type="ECO:0000259" key="8">
    <source>
        <dbReference type="Pfam" id="PF02687"/>
    </source>
</evidence>
<feature type="domain" description="MacB-like periplasmic core" evidence="9">
    <location>
        <begin position="21"/>
        <end position="247"/>
    </location>
</feature>
<dbReference type="Pfam" id="PF12704">
    <property type="entry name" value="MacB_PCD"/>
    <property type="match status" value="1"/>
</dbReference>
<feature type="transmembrane region" description="Helical" evidence="7">
    <location>
        <begin position="282"/>
        <end position="306"/>
    </location>
</feature>
<comment type="subcellular location">
    <subcellularLocation>
        <location evidence="1">Cell membrane</location>
        <topology evidence="1">Multi-pass membrane protein</topology>
    </subcellularLocation>
</comment>
<dbReference type="GO" id="GO:0022857">
    <property type="term" value="F:transmembrane transporter activity"/>
    <property type="evidence" value="ECO:0007669"/>
    <property type="project" value="TreeGrafter"/>
</dbReference>
<evidence type="ECO:0000256" key="7">
    <source>
        <dbReference type="SAM" id="Phobius"/>
    </source>
</evidence>
<dbReference type="AlphaFoldDB" id="A0A2H0V329"/>
<feature type="domain" description="ABC3 transporter permease C-terminal" evidence="8">
    <location>
        <begin position="288"/>
        <end position="400"/>
    </location>
</feature>
<dbReference type="InterPro" id="IPR003838">
    <property type="entry name" value="ABC3_permease_C"/>
</dbReference>
<protein>
    <submittedName>
        <fullName evidence="10">Multidrug ABC transporter substrate-binding protein</fullName>
    </submittedName>
</protein>
<name>A0A2H0V329_9BACT</name>
<gene>
    <name evidence="10" type="ORF">COT99_00630</name>
</gene>
<organism evidence="10 11">
    <name type="scientific">Candidatus Falkowbacteria bacterium CG10_big_fil_rev_8_21_14_0_10_43_10</name>
    <dbReference type="NCBI Taxonomy" id="1974567"/>
    <lineage>
        <taxon>Bacteria</taxon>
        <taxon>Candidatus Falkowiibacteriota</taxon>
    </lineage>
</organism>
<evidence type="ECO:0000256" key="5">
    <source>
        <dbReference type="ARBA" id="ARBA00023136"/>
    </source>
</evidence>
<dbReference type="InterPro" id="IPR035906">
    <property type="entry name" value="MetI-like_sf"/>
</dbReference>
<dbReference type="InterPro" id="IPR050250">
    <property type="entry name" value="Macrolide_Exporter_MacB"/>
</dbReference>
<evidence type="ECO:0000259" key="9">
    <source>
        <dbReference type="Pfam" id="PF12704"/>
    </source>
</evidence>
<dbReference type="PANTHER" id="PTHR30572:SF4">
    <property type="entry name" value="ABC TRANSPORTER PERMEASE YTRF"/>
    <property type="match status" value="1"/>
</dbReference>
<feature type="transmembrane region" description="Helical" evidence="7">
    <location>
        <begin position="338"/>
        <end position="359"/>
    </location>
</feature>
<reference evidence="11" key="1">
    <citation type="submission" date="2017-09" db="EMBL/GenBank/DDBJ databases">
        <title>Depth-based differentiation of microbial function through sediment-hosted aquifers and enrichment of novel symbionts in the deep terrestrial subsurface.</title>
        <authorList>
            <person name="Probst A.J."/>
            <person name="Ladd B."/>
            <person name="Jarett J.K."/>
            <person name="Geller-Mcgrath D.E."/>
            <person name="Sieber C.M.K."/>
            <person name="Emerson J.B."/>
            <person name="Anantharaman K."/>
            <person name="Thomas B.C."/>
            <person name="Malmstrom R."/>
            <person name="Stieglmeier M."/>
            <person name="Klingl A."/>
            <person name="Woyke T."/>
            <person name="Ryan C.M."/>
            <person name="Banfield J.F."/>
        </authorList>
    </citation>
    <scope>NUCLEOTIDE SEQUENCE [LARGE SCALE GENOMIC DNA]</scope>
</reference>
<feature type="transmembrane region" description="Helical" evidence="7">
    <location>
        <begin position="371"/>
        <end position="391"/>
    </location>
</feature>
<dbReference type="PANTHER" id="PTHR30572">
    <property type="entry name" value="MEMBRANE COMPONENT OF TRANSPORTER-RELATED"/>
    <property type="match status" value="1"/>
</dbReference>
<evidence type="ECO:0000256" key="4">
    <source>
        <dbReference type="ARBA" id="ARBA00022989"/>
    </source>
</evidence>
<sequence length="408" mass="42939">MLFTDLLQETYFALSANKSRSVLTILGIVIGIASVITMISIGQGAAKNIESNIESLGSNLLVVMPGSQKGVGTSVRGGMGSATTLTLEDAEAIDNQIEYAAEVAPAVSSRKQVKTTRGTNTNTSIYGVDESYGRVKNIEMEQGSFINNIQAQKASKVAVIGPTARDDLFGEGSNPVGQKIRIESLEFTIAGVTASKGGTGFGSSDDLIYIPISTAQRYLTGSNSVSNINIQISAADLMTPAQEQITSLLLTRHKITDSLQADFSIMNQADILSTATSITDTLTLLLAAIAGISLLVGGIGIMNMMLTTVTERTREIGLRKALGAKNGDISRQFLGESVALTFIGGIIGIIIGWLAAWAVTKFSGTTTSVTSFSVLLAFGVSAAIGIIFGYYPARRASLLNPIEALRYE</sequence>
<dbReference type="EMBL" id="PFAR01000007">
    <property type="protein sequence ID" value="PIR93475.1"/>
    <property type="molecule type" value="Genomic_DNA"/>
</dbReference>
<keyword evidence="4 7" id="KW-1133">Transmembrane helix</keyword>
<dbReference type="SUPFAM" id="SSF161098">
    <property type="entry name" value="MetI-like"/>
    <property type="match status" value="1"/>
</dbReference>
<comment type="caution">
    <text evidence="10">The sequence shown here is derived from an EMBL/GenBank/DDBJ whole genome shotgun (WGS) entry which is preliminary data.</text>
</comment>
<dbReference type="Proteomes" id="UP000228626">
    <property type="component" value="Unassembled WGS sequence"/>
</dbReference>
<evidence type="ECO:0000313" key="10">
    <source>
        <dbReference type="EMBL" id="PIR93475.1"/>
    </source>
</evidence>
<evidence type="ECO:0000313" key="11">
    <source>
        <dbReference type="Proteomes" id="UP000228626"/>
    </source>
</evidence>
<evidence type="ECO:0000256" key="2">
    <source>
        <dbReference type="ARBA" id="ARBA00022475"/>
    </source>
</evidence>
<keyword evidence="2" id="KW-1003">Cell membrane</keyword>
<feature type="transmembrane region" description="Helical" evidence="7">
    <location>
        <begin position="21"/>
        <end position="42"/>
    </location>
</feature>
<keyword evidence="3 7" id="KW-0812">Transmembrane</keyword>
<comment type="similarity">
    <text evidence="6">Belongs to the ABC-4 integral membrane protein family.</text>
</comment>
<keyword evidence="5 7" id="KW-0472">Membrane</keyword>
<evidence type="ECO:0000256" key="3">
    <source>
        <dbReference type="ARBA" id="ARBA00022692"/>
    </source>
</evidence>
<proteinExistence type="inferred from homology"/>
<evidence type="ECO:0000256" key="1">
    <source>
        <dbReference type="ARBA" id="ARBA00004651"/>
    </source>
</evidence>
<dbReference type="Pfam" id="PF02687">
    <property type="entry name" value="FtsX"/>
    <property type="match status" value="1"/>
</dbReference>
<evidence type="ECO:0000256" key="6">
    <source>
        <dbReference type="ARBA" id="ARBA00038076"/>
    </source>
</evidence>
<dbReference type="InterPro" id="IPR025857">
    <property type="entry name" value="MacB_PCD"/>
</dbReference>
<dbReference type="GO" id="GO:0005886">
    <property type="term" value="C:plasma membrane"/>
    <property type="evidence" value="ECO:0007669"/>
    <property type="project" value="UniProtKB-SubCell"/>
</dbReference>